<dbReference type="SUPFAM" id="SSF52540">
    <property type="entry name" value="P-loop containing nucleoside triphosphate hydrolases"/>
    <property type="match status" value="2"/>
</dbReference>
<name>A0A933W8A6_UNCEI</name>
<accession>A0A933W8A6</accession>
<keyword evidence="7 10" id="KW-0067">ATP-binding</keyword>
<feature type="binding site" evidence="10">
    <location>
        <begin position="17"/>
        <end position="22"/>
    </location>
    <ligand>
        <name>substrate</name>
    </ligand>
</feature>
<dbReference type="NCBIfam" id="TIGR00174">
    <property type="entry name" value="miaA"/>
    <property type="match status" value="1"/>
</dbReference>
<dbReference type="GO" id="GO:0005524">
    <property type="term" value="F:ATP binding"/>
    <property type="evidence" value="ECO:0007669"/>
    <property type="project" value="UniProtKB-UniRule"/>
</dbReference>
<dbReference type="EC" id="2.5.1.75" evidence="10"/>
<evidence type="ECO:0000256" key="6">
    <source>
        <dbReference type="ARBA" id="ARBA00022741"/>
    </source>
</evidence>
<dbReference type="AlphaFoldDB" id="A0A933W8A6"/>
<dbReference type="PANTHER" id="PTHR11088">
    <property type="entry name" value="TRNA DIMETHYLALLYLTRANSFERASE"/>
    <property type="match status" value="1"/>
</dbReference>
<keyword evidence="4 10" id="KW-0808">Transferase</keyword>
<dbReference type="Gene3D" id="3.40.50.300">
    <property type="entry name" value="P-loop containing nucleotide triphosphate hydrolases"/>
    <property type="match status" value="1"/>
</dbReference>
<protein>
    <recommendedName>
        <fullName evidence="10">tRNA dimethylallyltransferase</fullName>
        <ecNumber evidence="10">2.5.1.75</ecNumber>
    </recommendedName>
    <alternativeName>
        <fullName evidence="10">Dimethylallyl diphosphate:tRNA dimethylallyltransferase</fullName>
        <shortName evidence="10">DMAPP:tRNA dimethylallyltransferase</shortName>
        <shortName evidence="10">DMATase</shortName>
    </alternativeName>
    <alternativeName>
        <fullName evidence="10">Isopentenyl-diphosphate:tRNA isopentenyltransferase</fullName>
        <shortName evidence="10">IPP transferase</shortName>
        <shortName evidence="10">IPPT</shortName>
        <shortName evidence="10">IPTase</shortName>
    </alternativeName>
</protein>
<sequence length="314" mass="33411">MSAAVPPRTVVVIAGATATGKTDLGAALAAECGGEVVCADARQVFRELDVGTGKPTAAERAARPHHLFDALSLGDKPSAGWYARAASDACERLFARGVTPVLVGGSGLYLRALIEGLHAEPPHDEGVRLRLRAELEASGPEALHERLAAVDPVTAARLAPRDRQRITRALEVHEASGRPLSWWHAQETRAGLSATFRVIEVEVDAEALAERIAVRSRAMFAAGLLEETRALVDAGRRDALVALKAIGYDEALAILEGRMSRSEGEAVMNDRTRSMAKRQRTWFRHQLAATRVAGGPDFAALLAAARAALFPAGV</sequence>
<evidence type="ECO:0000256" key="2">
    <source>
        <dbReference type="ARBA" id="ARBA00003213"/>
    </source>
</evidence>
<dbReference type="Pfam" id="PF01715">
    <property type="entry name" value="IPPT"/>
    <property type="match status" value="1"/>
</dbReference>
<organism evidence="14 15">
    <name type="scientific">Eiseniibacteriota bacterium</name>
    <dbReference type="NCBI Taxonomy" id="2212470"/>
    <lineage>
        <taxon>Bacteria</taxon>
        <taxon>Candidatus Eiseniibacteriota</taxon>
    </lineage>
</organism>
<evidence type="ECO:0000256" key="1">
    <source>
        <dbReference type="ARBA" id="ARBA00001946"/>
    </source>
</evidence>
<feature type="site" description="Interaction with substrate tRNA" evidence="10">
    <location>
        <position position="128"/>
    </location>
</feature>
<dbReference type="FunFam" id="1.10.20.140:FF:000001">
    <property type="entry name" value="tRNA dimethylallyltransferase"/>
    <property type="match status" value="1"/>
</dbReference>
<dbReference type="EMBL" id="JACRIW010000048">
    <property type="protein sequence ID" value="MBI5169302.1"/>
    <property type="molecule type" value="Genomic_DNA"/>
</dbReference>
<dbReference type="GO" id="GO:0006400">
    <property type="term" value="P:tRNA modification"/>
    <property type="evidence" value="ECO:0007669"/>
    <property type="project" value="TreeGrafter"/>
</dbReference>
<evidence type="ECO:0000256" key="10">
    <source>
        <dbReference type="HAMAP-Rule" id="MF_00185"/>
    </source>
</evidence>
<comment type="caution">
    <text evidence="14">The sequence shown here is derived from an EMBL/GenBank/DDBJ whole genome shotgun (WGS) entry which is preliminary data.</text>
</comment>
<dbReference type="Proteomes" id="UP000696931">
    <property type="component" value="Unassembled WGS sequence"/>
</dbReference>
<evidence type="ECO:0000256" key="13">
    <source>
        <dbReference type="RuleBase" id="RU003785"/>
    </source>
</evidence>
<reference evidence="14" key="1">
    <citation type="submission" date="2020-07" db="EMBL/GenBank/DDBJ databases">
        <title>Huge and variable diversity of episymbiotic CPR bacteria and DPANN archaea in groundwater ecosystems.</title>
        <authorList>
            <person name="He C.Y."/>
            <person name="Keren R."/>
            <person name="Whittaker M."/>
            <person name="Farag I.F."/>
            <person name="Doudna J."/>
            <person name="Cate J.H.D."/>
            <person name="Banfield J.F."/>
        </authorList>
    </citation>
    <scope>NUCLEOTIDE SEQUENCE</scope>
    <source>
        <strain evidence="14">NC_groundwater_1813_Pr3_B-0.1um_71_17</strain>
    </source>
</reference>
<dbReference type="InterPro" id="IPR018022">
    <property type="entry name" value="IPT"/>
</dbReference>
<dbReference type="GO" id="GO:0052381">
    <property type="term" value="F:tRNA dimethylallyltransferase activity"/>
    <property type="evidence" value="ECO:0007669"/>
    <property type="project" value="UniProtKB-UniRule"/>
</dbReference>
<dbReference type="InterPro" id="IPR027417">
    <property type="entry name" value="P-loop_NTPase"/>
</dbReference>
<comment type="caution">
    <text evidence="10">Lacks conserved residue(s) required for the propagation of feature annotation.</text>
</comment>
<dbReference type="Gene3D" id="1.10.20.140">
    <property type="match status" value="1"/>
</dbReference>
<feature type="region of interest" description="Interaction with substrate tRNA" evidence="10">
    <location>
        <begin position="164"/>
        <end position="168"/>
    </location>
</feature>
<evidence type="ECO:0000256" key="4">
    <source>
        <dbReference type="ARBA" id="ARBA00022679"/>
    </source>
</evidence>
<dbReference type="InterPro" id="IPR039657">
    <property type="entry name" value="Dimethylallyltransferase"/>
</dbReference>
<evidence type="ECO:0000256" key="8">
    <source>
        <dbReference type="ARBA" id="ARBA00022842"/>
    </source>
</evidence>
<comment type="function">
    <text evidence="2 10 12">Catalyzes the transfer of a dimethylallyl group onto the adenine at position 37 in tRNAs that read codons beginning with uridine, leading to the formation of N6-(dimethylallyl)adenosine (i(6)A).</text>
</comment>
<evidence type="ECO:0000313" key="14">
    <source>
        <dbReference type="EMBL" id="MBI5169302.1"/>
    </source>
</evidence>
<evidence type="ECO:0000256" key="7">
    <source>
        <dbReference type="ARBA" id="ARBA00022840"/>
    </source>
</evidence>
<comment type="catalytic activity">
    <reaction evidence="9 10 11">
        <text>adenosine(37) in tRNA + dimethylallyl diphosphate = N(6)-dimethylallyladenosine(37) in tRNA + diphosphate</text>
        <dbReference type="Rhea" id="RHEA:26482"/>
        <dbReference type="Rhea" id="RHEA-COMP:10162"/>
        <dbReference type="Rhea" id="RHEA-COMP:10375"/>
        <dbReference type="ChEBI" id="CHEBI:33019"/>
        <dbReference type="ChEBI" id="CHEBI:57623"/>
        <dbReference type="ChEBI" id="CHEBI:74411"/>
        <dbReference type="ChEBI" id="CHEBI:74415"/>
        <dbReference type="EC" id="2.5.1.75"/>
    </reaction>
</comment>
<feature type="site" description="Interaction with substrate tRNA" evidence="10">
    <location>
        <position position="106"/>
    </location>
</feature>
<gene>
    <name evidence="10 14" type="primary">miaA</name>
    <name evidence="14" type="ORF">HZA61_07440</name>
</gene>
<feature type="binding site" evidence="10">
    <location>
        <begin position="15"/>
        <end position="22"/>
    </location>
    <ligand>
        <name>ATP</name>
        <dbReference type="ChEBI" id="CHEBI:30616"/>
    </ligand>
</feature>
<evidence type="ECO:0000256" key="3">
    <source>
        <dbReference type="ARBA" id="ARBA00005842"/>
    </source>
</evidence>
<comment type="cofactor">
    <cofactor evidence="1 10">
        <name>Mg(2+)</name>
        <dbReference type="ChEBI" id="CHEBI:18420"/>
    </cofactor>
</comment>
<proteinExistence type="inferred from homology"/>
<comment type="subunit">
    <text evidence="10">Monomer.</text>
</comment>
<evidence type="ECO:0000256" key="12">
    <source>
        <dbReference type="RuleBase" id="RU003784"/>
    </source>
</evidence>
<evidence type="ECO:0000256" key="11">
    <source>
        <dbReference type="RuleBase" id="RU003783"/>
    </source>
</evidence>
<dbReference type="HAMAP" id="MF_00185">
    <property type="entry name" value="IPP_trans"/>
    <property type="match status" value="1"/>
</dbReference>
<evidence type="ECO:0000256" key="5">
    <source>
        <dbReference type="ARBA" id="ARBA00022694"/>
    </source>
</evidence>
<keyword evidence="5 10" id="KW-0819">tRNA processing</keyword>
<dbReference type="PANTHER" id="PTHR11088:SF60">
    <property type="entry name" value="TRNA DIMETHYLALLYLTRANSFERASE"/>
    <property type="match status" value="1"/>
</dbReference>
<evidence type="ECO:0000313" key="15">
    <source>
        <dbReference type="Proteomes" id="UP000696931"/>
    </source>
</evidence>
<keyword evidence="6 10" id="KW-0547">Nucleotide-binding</keyword>
<keyword evidence="8 10" id="KW-0460">Magnesium</keyword>
<comment type="similarity">
    <text evidence="3 10 13">Belongs to the IPP transferase family.</text>
</comment>
<evidence type="ECO:0000256" key="9">
    <source>
        <dbReference type="ARBA" id="ARBA00049563"/>
    </source>
</evidence>